<protein>
    <submittedName>
        <fullName evidence="2">Uncharacterized protein</fullName>
    </submittedName>
</protein>
<feature type="compositionally biased region" description="Polar residues" evidence="1">
    <location>
        <begin position="1"/>
        <end position="17"/>
    </location>
</feature>
<dbReference type="RefSeq" id="WP_157955974.1">
    <property type="nucleotide sequence ID" value="NZ_CAXOSF010000019.1"/>
</dbReference>
<gene>
    <name evidence="2" type="ORF">JFQ69_00485</name>
</gene>
<evidence type="ECO:0000256" key="1">
    <source>
        <dbReference type="SAM" id="MobiDB-lite"/>
    </source>
</evidence>
<evidence type="ECO:0000313" key="2">
    <source>
        <dbReference type="EMBL" id="MBJ2116152.1"/>
    </source>
</evidence>
<sequence length="57" mass="6756">MSRSTDSNPSNEENNTQPEERPTDNTAFFRPKEPEPRVVTESYNPKRNHDMYKEKND</sequence>
<evidence type="ECO:0000313" key="3">
    <source>
        <dbReference type="Proteomes" id="UP000619976"/>
    </source>
</evidence>
<keyword evidence="3" id="KW-1185">Reference proteome</keyword>
<feature type="compositionally biased region" description="Basic and acidic residues" evidence="1">
    <location>
        <begin position="47"/>
        <end position="57"/>
    </location>
</feature>
<feature type="region of interest" description="Disordered" evidence="1">
    <location>
        <begin position="1"/>
        <end position="57"/>
    </location>
</feature>
<reference evidence="2 3" key="1">
    <citation type="submission" date="2020-12" db="EMBL/GenBank/DDBJ databases">
        <title>Enhanced detection system for hospital associated transmission using whole genome sequencing surveillance.</title>
        <authorList>
            <person name="Harrison L.H."/>
            <person name="Van Tyne D."/>
            <person name="Marsh J.W."/>
            <person name="Griffith M.P."/>
            <person name="Snyder D.J."/>
            <person name="Cooper V.S."/>
            <person name="Mustapha M."/>
        </authorList>
    </citation>
    <scope>NUCLEOTIDE SEQUENCE [LARGE SCALE GENOMIC DNA]</scope>
    <source>
        <strain evidence="2 3">PR00195</strain>
    </source>
</reference>
<dbReference type="Proteomes" id="UP000619976">
    <property type="component" value="Unassembled WGS sequence"/>
</dbReference>
<accession>A0ABS0VZJ9</accession>
<dbReference type="EMBL" id="JAEKCB010000001">
    <property type="protein sequence ID" value="MBJ2116152.1"/>
    <property type="molecule type" value="Genomic_DNA"/>
</dbReference>
<organism evidence="2 3">
    <name type="scientific">Proteus penneri</name>
    <dbReference type="NCBI Taxonomy" id="102862"/>
    <lineage>
        <taxon>Bacteria</taxon>
        <taxon>Pseudomonadati</taxon>
        <taxon>Pseudomonadota</taxon>
        <taxon>Gammaproteobacteria</taxon>
        <taxon>Enterobacterales</taxon>
        <taxon>Morganellaceae</taxon>
        <taxon>Proteus</taxon>
    </lineage>
</organism>
<comment type="caution">
    <text evidence="2">The sequence shown here is derived from an EMBL/GenBank/DDBJ whole genome shotgun (WGS) entry which is preliminary data.</text>
</comment>
<proteinExistence type="predicted"/>
<name>A0ABS0VZJ9_9GAMM</name>